<keyword evidence="2" id="KW-1185">Reference proteome</keyword>
<reference evidence="1 2" key="1">
    <citation type="submission" date="2020-08" db="EMBL/GenBank/DDBJ databases">
        <title>Sequencing the genomes of 1000 actinobacteria strains.</title>
        <authorList>
            <person name="Klenk H.-P."/>
        </authorList>
    </citation>
    <scope>NUCLEOTIDE SEQUENCE [LARGE SCALE GENOMIC DNA]</scope>
    <source>
        <strain evidence="1 2">DSM 41654</strain>
    </source>
</reference>
<dbReference type="Proteomes" id="UP000540506">
    <property type="component" value="Unassembled WGS sequence"/>
</dbReference>
<accession>A0A7W7RBU1</accession>
<dbReference type="EMBL" id="JACHJV010000004">
    <property type="protein sequence ID" value="MBB4929087.1"/>
    <property type="molecule type" value="Genomic_DNA"/>
</dbReference>
<sequence>MATAADLLDRVGELDNPLQVSIHLHSKIAPDIQIGGSTCTSIAQMRPTVDRIAEALSVKPEFNPVAADIYSYRAVGTLDGGTTVAIFALTPPTGTEPPRERLRTTNTAQTARLLRDLVPWAASLSEGAEIRGLTIADDADDHSVQLFVAGDHQAAAEAATETLPAQLHHRWYGSDGQALLPTGHTLRITTVV</sequence>
<gene>
    <name evidence="1" type="ORF">FHR34_008186</name>
</gene>
<proteinExistence type="predicted"/>
<comment type="caution">
    <text evidence="1">The sequence shown here is derived from an EMBL/GenBank/DDBJ whole genome shotgun (WGS) entry which is preliminary data.</text>
</comment>
<evidence type="ECO:0000313" key="2">
    <source>
        <dbReference type="Proteomes" id="UP000540506"/>
    </source>
</evidence>
<dbReference type="RefSeq" id="WP_184947085.1">
    <property type="nucleotide sequence ID" value="NZ_JACHJV010000004.1"/>
</dbReference>
<protein>
    <submittedName>
        <fullName evidence="1">Uncharacterized protein</fullName>
    </submittedName>
</protein>
<dbReference type="AlphaFoldDB" id="A0A7W7RBU1"/>
<organism evidence="1 2">
    <name type="scientific">Kitasatospora kifunensis</name>
    <name type="common">Streptomyces kifunensis</name>
    <dbReference type="NCBI Taxonomy" id="58351"/>
    <lineage>
        <taxon>Bacteria</taxon>
        <taxon>Bacillati</taxon>
        <taxon>Actinomycetota</taxon>
        <taxon>Actinomycetes</taxon>
        <taxon>Kitasatosporales</taxon>
        <taxon>Streptomycetaceae</taxon>
        <taxon>Kitasatospora</taxon>
    </lineage>
</organism>
<evidence type="ECO:0000313" key="1">
    <source>
        <dbReference type="EMBL" id="MBB4929087.1"/>
    </source>
</evidence>
<name>A0A7W7RBU1_KITKI</name>